<protein>
    <recommendedName>
        <fullName evidence="5">Ig-like domain-containing protein</fullName>
    </recommendedName>
</protein>
<dbReference type="SUPFAM" id="SSF48726">
    <property type="entry name" value="Immunoglobulin"/>
    <property type="match status" value="3"/>
</dbReference>
<feature type="transmembrane region" description="Helical" evidence="3">
    <location>
        <begin position="325"/>
        <end position="345"/>
    </location>
</feature>
<dbReference type="PANTHER" id="PTHR19971">
    <property type="entry name" value="SIGNAL-REGULATORY PROTEIN BETA"/>
    <property type="match status" value="1"/>
</dbReference>
<dbReference type="Pfam" id="PF07686">
    <property type="entry name" value="V-set"/>
    <property type="match status" value="1"/>
</dbReference>
<dbReference type="Gene3D" id="2.60.40.10">
    <property type="entry name" value="Immunoglobulins"/>
    <property type="match status" value="3"/>
</dbReference>
<dbReference type="PROSITE" id="PS50835">
    <property type="entry name" value="IG_LIKE"/>
    <property type="match status" value="3"/>
</dbReference>
<dbReference type="SMART" id="SM00407">
    <property type="entry name" value="IGc1"/>
    <property type="match status" value="2"/>
</dbReference>
<reference evidence="6" key="1">
    <citation type="submission" date="2016-05" db="EMBL/GenBank/DDBJ databases">
        <title>WGS assembly of Xenopus laevis.</title>
        <authorList>
            <person name="Session A."/>
            <person name="Uno Y."/>
            <person name="Kwon T."/>
            <person name="Chapman J."/>
            <person name="Toyoda A."/>
            <person name="Takahashi S."/>
            <person name="Fukui A."/>
            <person name="Hikosaka A."/>
            <person name="Putnam N."/>
            <person name="Stites J."/>
            <person name="Van Heeringen S."/>
            <person name="Quigley I."/>
            <person name="Heinz S."/>
            <person name="Hellsten U."/>
            <person name="Lyons J."/>
            <person name="Suzuki A."/>
            <person name="Kondo M."/>
            <person name="Ogino H."/>
            <person name="Ochi H."/>
            <person name="Bogdanovic O."/>
            <person name="Lister R."/>
            <person name="Georgiou G."/>
            <person name="Paranjpe S."/>
            <person name="Van Kruijsbergen I."/>
            <person name="Mozaffari S."/>
            <person name="Shu S."/>
            <person name="Schmutz J."/>
            <person name="Jenkins J."/>
            <person name="Grimwood J."/>
            <person name="Carlson J."/>
            <person name="Mitros T."/>
            <person name="Simakov O."/>
            <person name="Heald R."/>
            <person name="Miller K."/>
            <person name="Haudenschild C."/>
            <person name="Kuroki Y."/>
            <person name="Tanaka T."/>
            <person name="Michiue T."/>
            <person name="Watanabe M."/>
            <person name="Kinoshita T."/>
            <person name="Ohta Y."/>
            <person name="Mawaribuchi S."/>
            <person name="Suzuki Y."/>
            <person name="Haramoto Y."/>
            <person name="Yamamoto T."/>
            <person name="Takagi C."/>
            <person name="Kitzman J."/>
            <person name="Shendure J."/>
            <person name="Nakayama T."/>
            <person name="Izutsu Y."/>
            <person name="Robert J."/>
            <person name="Dichmann D."/>
            <person name="Flajnik M."/>
            <person name="Houston D."/>
            <person name="Marcotte E."/>
            <person name="Wallingford J."/>
            <person name="Ito Y."/>
            <person name="Asashima M."/>
            <person name="Ueno N."/>
            <person name="Matsuda Y."/>
            <person name="Jan Veenstra G."/>
            <person name="Fujiyama A."/>
            <person name="Harland R."/>
            <person name="Taira M."/>
            <person name="Rokhsar D.S."/>
        </authorList>
    </citation>
    <scope>NUCLEOTIDE SEQUENCE</scope>
    <source>
        <strain evidence="6">J</strain>
        <tissue evidence="6">Blood</tissue>
    </source>
</reference>
<keyword evidence="3" id="KW-0472">Membrane</keyword>
<feature type="domain" description="Ig-like" evidence="5">
    <location>
        <begin position="127"/>
        <end position="221"/>
    </location>
</feature>
<feature type="domain" description="Ig-like" evidence="5">
    <location>
        <begin position="226"/>
        <end position="314"/>
    </location>
</feature>
<evidence type="ECO:0000259" key="5">
    <source>
        <dbReference type="PROSITE" id="PS50835"/>
    </source>
</evidence>
<dbReference type="InterPro" id="IPR013783">
    <property type="entry name" value="Ig-like_fold"/>
</dbReference>
<evidence type="ECO:0000256" key="1">
    <source>
        <dbReference type="ARBA" id="ARBA00023157"/>
    </source>
</evidence>
<evidence type="ECO:0000313" key="6">
    <source>
        <dbReference type="EMBL" id="OCT56694.1"/>
    </source>
</evidence>
<dbReference type="SMART" id="SM00409">
    <property type="entry name" value="IG"/>
    <property type="match status" value="2"/>
</dbReference>
<accession>A0A974BRA6</accession>
<dbReference type="InterPro" id="IPR036179">
    <property type="entry name" value="Ig-like_dom_sf"/>
</dbReference>
<organism evidence="6">
    <name type="scientific">Xenopus laevis</name>
    <name type="common">African clawed frog</name>
    <dbReference type="NCBI Taxonomy" id="8355"/>
    <lineage>
        <taxon>Eukaryota</taxon>
        <taxon>Metazoa</taxon>
        <taxon>Chordata</taxon>
        <taxon>Craniata</taxon>
        <taxon>Vertebrata</taxon>
        <taxon>Euteleostomi</taxon>
        <taxon>Amphibia</taxon>
        <taxon>Batrachia</taxon>
        <taxon>Anura</taxon>
        <taxon>Pipoidea</taxon>
        <taxon>Pipidae</taxon>
        <taxon>Xenopodinae</taxon>
        <taxon>Xenopus</taxon>
        <taxon>Xenopus</taxon>
    </lineage>
</organism>
<feature type="domain" description="Ig-like" evidence="5">
    <location>
        <begin position="32"/>
        <end position="122"/>
    </location>
</feature>
<feature type="non-terminal residue" evidence="6">
    <location>
        <position position="351"/>
    </location>
</feature>
<keyword evidence="1" id="KW-1015">Disulfide bond</keyword>
<dbReference type="EMBL" id="KV467256">
    <property type="protein sequence ID" value="OCT56694.1"/>
    <property type="molecule type" value="Genomic_DNA"/>
</dbReference>
<gene>
    <name evidence="6" type="ORF">XELAEV_18004561mg</name>
</gene>
<dbReference type="InterPro" id="IPR003597">
    <property type="entry name" value="Ig_C1-set"/>
</dbReference>
<evidence type="ECO:0000256" key="3">
    <source>
        <dbReference type="SAM" id="Phobius"/>
    </source>
</evidence>
<sequence length="351" mass="39613">MTWNLLFLLSLLFTFGAEGDIFGDNIFSPLQATKGSDFVVPCTFDVNGPPVQTIIWYFKEKEILRYDGQISSVDSRFSLNRDKTKDGIASLVISNITIPDAGAYTCSLLYSQGKRETKVYLDIQATPEIIITNNIVVRNKESVLRCSVIGLYPLDSDITWLRDGELLQETTVGDLERNPDGTYNINTIVTIVPTEENQYQTFSCKVQYYSHDAFQKDFQLIYGVPPSIQISSQPFWLNEEQTLICQVWGFYPESVAVNWFLNGIHVEASRIQRTTSSVVSSYQFTPTVQHWGTEISCVVEHGTLPSPLVEKVLVKEPDLKVKHRMVVRIFAVITLVAAAALLYHCNREKSG</sequence>
<dbReference type="AlphaFoldDB" id="A0A974BRA6"/>
<keyword evidence="3" id="KW-0812">Transmembrane</keyword>
<feature type="chain" id="PRO_5037812869" description="Ig-like domain-containing protein" evidence="4">
    <location>
        <begin position="20"/>
        <end position="351"/>
    </location>
</feature>
<name>A0A974BRA6_XENLA</name>
<proteinExistence type="predicted"/>
<dbReference type="InterPro" id="IPR007110">
    <property type="entry name" value="Ig-like_dom"/>
</dbReference>
<dbReference type="InterPro" id="IPR013106">
    <property type="entry name" value="Ig_V-set"/>
</dbReference>
<dbReference type="Pfam" id="PF07654">
    <property type="entry name" value="C1-set"/>
    <property type="match status" value="2"/>
</dbReference>
<dbReference type="Proteomes" id="UP000694892">
    <property type="component" value="Unassembled WGS sequence"/>
</dbReference>
<keyword evidence="3" id="KW-1133">Transmembrane helix</keyword>
<evidence type="ECO:0000256" key="4">
    <source>
        <dbReference type="SAM" id="SignalP"/>
    </source>
</evidence>
<feature type="signal peptide" evidence="4">
    <location>
        <begin position="1"/>
        <end position="19"/>
    </location>
</feature>
<dbReference type="InterPro" id="IPR003599">
    <property type="entry name" value="Ig_sub"/>
</dbReference>
<keyword evidence="2" id="KW-0325">Glycoprotein</keyword>
<keyword evidence="4" id="KW-0732">Signal</keyword>
<dbReference type="InterPro" id="IPR051755">
    <property type="entry name" value="Ig-like_CS_Receptor"/>
</dbReference>
<evidence type="ECO:0000256" key="2">
    <source>
        <dbReference type="ARBA" id="ARBA00023180"/>
    </source>
</evidence>